<feature type="transmembrane region" description="Helical" evidence="5">
    <location>
        <begin position="62"/>
        <end position="83"/>
    </location>
</feature>
<evidence type="ECO:0000256" key="2">
    <source>
        <dbReference type="ARBA" id="ARBA00022692"/>
    </source>
</evidence>
<sequence length="173" mass="18279">MPEMLRPIVILLLVLTEVALWQWRVILTGRGHKGLPATLGVLGSLLQVTAIAQVVTNLNDPLTVAAYAMGVGGGVLIGVIAGTRFSSEAVEVKLVTTKPDLDSALRLRGWPVIAYDGQGNSGAVQVLQIIVPGRLRSALLDDVEDLAPRAFWTIEDLRPSAQAGSLTALLATP</sequence>
<dbReference type="PANTHER" id="PTHR40060">
    <property type="entry name" value="UPF0316 PROTEIN YEBE"/>
    <property type="match status" value="1"/>
</dbReference>
<evidence type="ECO:0000313" key="8">
    <source>
        <dbReference type="Proteomes" id="UP000535543"/>
    </source>
</evidence>
<feature type="transmembrane region" description="Helical" evidence="5">
    <location>
        <begin position="35"/>
        <end position="56"/>
    </location>
</feature>
<accession>A0A848K5J3</accession>
<dbReference type="AlphaFoldDB" id="A0A848K5J3"/>
<reference evidence="7 8" key="1">
    <citation type="submission" date="2019-05" db="EMBL/GenBank/DDBJ databases">
        <authorList>
            <person name="Lee S.D."/>
        </authorList>
    </citation>
    <scope>NUCLEOTIDE SEQUENCE [LARGE SCALE GENOMIC DNA]</scope>
    <source>
        <strain evidence="7 8">YC2-7</strain>
    </source>
</reference>
<evidence type="ECO:0000256" key="1">
    <source>
        <dbReference type="ARBA" id="ARBA00022475"/>
    </source>
</evidence>
<evidence type="ECO:0000256" key="4">
    <source>
        <dbReference type="ARBA" id="ARBA00023136"/>
    </source>
</evidence>
<evidence type="ECO:0000256" key="3">
    <source>
        <dbReference type="ARBA" id="ARBA00022989"/>
    </source>
</evidence>
<keyword evidence="1" id="KW-1003">Cell membrane</keyword>
<evidence type="ECO:0000256" key="5">
    <source>
        <dbReference type="SAM" id="Phobius"/>
    </source>
</evidence>
<dbReference type="Pfam" id="PF18955">
    <property type="entry name" value="DUF5698"/>
    <property type="match status" value="1"/>
</dbReference>
<dbReference type="Proteomes" id="UP000535543">
    <property type="component" value="Unassembled WGS sequence"/>
</dbReference>
<keyword evidence="2 5" id="KW-0812">Transmembrane</keyword>
<keyword evidence="3 5" id="KW-1133">Transmembrane helix</keyword>
<keyword evidence="4 5" id="KW-0472">Membrane</keyword>
<proteinExistence type="predicted"/>
<gene>
    <name evidence="7" type="ORF">FGL95_03060</name>
</gene>
<dbReference type="EMBL" id="VCQU01000001">
    <property type="protein sequence ID" value="NMN94013.1"/>
    <property type="molecule type" value="Genomic_DNA"/>
</dbReference>
<feature type="transmembrane region" description="Helical" evidence="5">
    <location>
        <begin position="6"/>
        <end position="23"/>
    </location>
</feature>
<dbReference type="PANTHER" id="PTHR40060:SF1">
    <property type="entry name" value="UPF0316 PROTEIN YEBE"/>
    <property type="match status" value="1"/>
</dbReference>
<dbReference type="InterPro" id="IPR022930">
    <property type="entry name" value="UPF0316"/>
</dbReference>
<reference evidence="7 8" key="2">
    <citation type="submission" date="2020-06" db="EMBL/GenBank/DDBJ databases">
        <title>Antribacter stalactiti gen. nov., sp. nov., a new member of the family Nacardiaceae isolated from a cave.</title>
        <authorList>
            <person name="Kim I.S."/>
        </authorList>
    </citation>
    <scope>NUCLEOTIDE SEQUENCE [LARGE SCALE GENOMIC DNA]</scope>
    <source>
        <strain evidence="7 8">YC2-7</strain>
    </source>
</reference>
<dbReference type="InterPro" id="IPR044035">
    <property type="entry name" value="DUF5698"/>
</dbReference>
<evidence type="ECO:0000313" key="7">
    <source>
        <dbReference type="EMBL" id="NMN94013.1"/>
    </source>
</evidence>
<feature type="domain" description="DUF5698" evidence="6">
    <location>
        <begin position="24"/>
        <end position="79"/>
    </location>
</feature>
<name>A0A848K5J3_9NOCA</name>
<comment type="caution">
    <text evidence="7">The sequence shown here is derived from an EMBL/GenBank/DDBJ whole genome shotgun (WGS) entry which is preliminary data.</text>
</comment>
<protein>
    <recommendedName>
        <fullName evidence="6">DUF5698 domain-containing protein</fullName>
    </recommendedName>
</protein>
<dbReference type="RefSeq" id="WP_169584694.1">
    <property type="nucleotide sequence ID" value="NZ_VCQU01000001.1"/>
</dbReference>
<organism evidence="7 8">
    <name type="scientific">Antrihabitans stalactiti</name>
    <dbReference type="NCBI Taxonomy" id="2584121"/>
    <lineage>
        <taxon>Bacteria</taxon>
        <taxon>Bacillati</taxon>
        <taxon>Actinomycetota</taxon>
        <taxon>Actinomycetes</taxon>
        <taxon>Mycobacteriales</taxon>
        <taxon>Nocardiaceae</taxon>
        <taxon>Antrihabitans</taxon>
    </lineage>
</organism>
<evidence type="ECO:0000259" key="6">
    <source>
        <dbReference type="Pfam" id="PF18955"/>
    </source>
</evidence>
<keyword evidence="8" id="KW-1185">Reference proteome</keyword>